<evidence type="ECO:0000256" key="1">
    <source>
        <dbReference type="SAM" id="MobiDB-lite"/>
    </source>
</evidence>
<sequence length="80" mass="8686">MKNKLFLSIVATFASSAAFAADAAARSRSTVTGVLVLLLVVAGAYLFVFLTRGGVDRKHSNPMDFDKFTTPSDRPSIERY</sequence>
<feature type="signal peptide" evidence="3">
    <location>
        <begin position="1"/>
        <end position="20"/>
    </location>
</feature>
<name>A0ABZ0D1I7_9BURK</name>
<feature type="region of interest" description="Disordered" evidence="1">
    <location>
        <begin position="61"/>
        <end position="80"/>
    </location>
</feature>
<accession>A0ABZ0D1I7</accession>
<geneLocation type="plasmid" evidence="4 5">
    <name>unnamed1</name>
</geneLocation>
<keyword evidence="2" id="KW-0812">Transmembrane</keyword>
<evidence type="ECO:0000256" key="2">
    <source>
        <dbReference type="SAM" id="Phobius"/>
    </source>
</evidence>
<gene>
    <name evidence="4" type="ORF">RXV79_27165</name>
</gene>
<keyword evidence="2" id="KW-1133">Transmembrane helix</keyword>
<evidence type="ECO:0000256" key="3">
    <source>
        <dbReference type="SAM" id="SignalP"/>
    </source>
</evidence>
<organism evidence="4 5">
    <name type="scientific">Piscinibacter gummiphilus</name>
    <dbReference type="NCBI Taxonomy" id="946333"/>
    <lineage>
        <taxon>Bacteria</taxon>
        <taxon>Pseudomonadati</taxon>
        <taxon>Pseudomonadota</taxon>
        <taxon>Betaproteobacteria</taxon>
        <taxon>Burkholderiales</taxon>
        <taxon>Sphaerotilaceae</taxon>
        <taxon>Piscinibacter</taxon>
    </lineage>
</organism>
<keyword evidence="5" id="KW-1185">Reference proteome</keyword>
<feature type="transmembrane region" description="Helical" evidence="2">
    <location>
        <begin position="30"/>
        <end position="50"/>
    </location>
</feature>
<feature type="chain" id="PRO_5045112424" evidence="3">
    <location>
        <begin position="21"/>
        <end position="80"/>
    </location>
</feature>
<keyword evidence="4" id="KW-0614">Plasmid</keyword>
<keyword evidence="3" id="KW-0732">Signal</keyword>
<reference evidence="4 5" key="1">
    <citation type="submission" date="2023-10" db="EMBL/GenBank/DDBJ databases">
        <title>Bacteria for the degradation of biodegradable plastic PBAT(Polybutylene adipate terephthalate).</title>
        <authorList>
            <person name="Weon H.-Y."/>
            <person name="Yeon J."/>
        </authorList>
    </citation>
    <scope>NUCLEOTIDE SEQUENCE [LARGE SCALE GENOMIC DNA]</scope>
    <source>
        <strain evidence="4 5">SBD 7-3</strain>
        <plasmid evidence="4 5">unnamed1</plasmid>
    </source>
</reference>
<keyword evidence="2" id="KW-0472">Membrane</keyword>
<protein>
    <submittedName>
        <fullName evidence="4">Uncharacterized protein</fullName>
    </submittedName>
</protein>
<evidence type="ECO:0000313" key="4">
    <source>
        <dbReference type="EMBL" id="WOB11122.1"/>
    </source>
</evidence>
<dbReference type="Proteomes" id="UP001303946">
    <property type="component" value="Plasmid unnamed1"/>
</dbReference>
<dbReference type="RefSeq" id="WP_316704262.1">
    <property type="nucleotide sequence ID" value="NZ_CP136337.1"/>
</dbReference>
<evidence type="ECO:0000313" key="5">
    <source>
        <dbReference type="Proteomes" id="UP001303946"/>
    </source>
</evidence>
<proteinExistence type="predicted"/>
<dbReference type="EMBL" id="CP136337">
    <property type="protein sequence ID" value="WOB11122.1"/>
    <property type="molecule type" value="Genomic_DNA"/>
</dbReference>